<dbReference type="PANTHER" id="PTHR32289">
    <property type="entry name" value="PROTEIN FAM167A"/>
    <property type="match status" value="1"/>
</dbReference>
<evidence type="ECO:0000313" key="3">
    <source>
        <dbReference type="Proteomes" id="UP000242450"/>
    </source>
</evidence>
<dbReference type="EMBL" id="MKHE01000021">
    <property type="protein sequence ID" value="OWK04395.1"/>
    <property type="molecule type" value="Genomic_DNA"/>
</dbReference>
<evidence type="ECO:0000256" key="1">
    <source>
        <dbReference type="SAM" id="MobiDB-lite"/>
    </source>
</evidence>
<organism evidence="2 3">
    <name type="scientific">Cervus elaphus hippelaphus</name>
    <name type="common">European red deer</name>
    <dbReference type="NCBI Taxonomy" id="46360"/>
    <lineage>
        <taxon>Eukaryota</taxon>
        <taxon>Metazoa</taxon>
        <taxon>Chordata</taxon>
        <taxon>Craniata</taxon>
        <taxon>Vertebrata</taxon>
        <taxon>Euteleostomi</taxon>
        <taxon>Mammalia</taxon>
        <taxon>Eutheria</taxon>
        <taxon>Laurasiatheria</taxon>
        <taxon>Artiodactyla</taxon>
        <taxon>Ruminantia</taxon>
        <taxon>Pecora</taxon>
        <taxon>Cervidae</taxon>
        <taxon>Cervinae</taxon>
        <taxon>Cervus</taxon>
    </lineage>
</organism>
<dbReference type="OrthoDB" id="9948935at2759"/>
<evidence type="ECO:0000313" key="2">
    <source>
        <dbReference type="EMBL" id="OWK04395.1"/>
    </source>
</evidence>
<name>A0A212CEI3_CEREH</name>
<feature type="region of interest" description="Disordered" evidence="1">
    <location>
        <begin position="131"/>
        <end position="153"/>
    </location>
</feature>
<reference evidence="2 3" key="1">
    <citation type="journal article" date="2018" name="Mol. Genet. Genomics">
        <title>The red deer Cervus elaphus genome CerEla1.0: sequencing, annotating, genes, and chromosomes.</title>
        <authorList>
            <person name="Bana N.A."/>
            <person name="Nyiri A."/>
            <person name="Nagy J."/>
            <person name="Frank K."/>
            <person name="Nagy T."/>
            <person name="Steger V."/>
            <person name="Schiller M."/>
            <person name="Lakatos P."/>
            <person name="Sugar L."/>
            <person name="Horn P."/>
            <person name="Barta E."/>
            <person name="Orosz L."/>
        </authorList>
    </citation>
    <scope>NUCLEOTIDE SEQUENCE [LARGE SCALE GENOMIC DNA]</scope>
    <source>
        <strain evidence="2">Hungarian</strain>
    </source>
</reference>
<gene>
    <name evidence="2" type="ORF">Celaphus_00016350</name>
</gene>
<proteinExistence type="predicted"/>
<feature type="region of interest" description="Disordered" evidence="1">
    <location>
        <begin position="1"/>
        <end position="55"/>
    </location>
</feature>
<dbReference type="PANTHER" id="PTHR32289:SF2">
    <property type="entry name" value="ALANINE AND ARGININE-RICH DOMAIN-CONTAINING PROTEIN"/>
    <property type="match status" value="1"/>
</dbReference>
<comment type="caution">
    <text evidence="2">The sequence shown here is derived from an EMBL/GenBank/DDBJ whole genome shotgun (WGS) entry which is preliminary data.</text>
</comment>
<feature type="compositionally biased region" description="Polar residues" evidence="1">
    <location>
        <begin position="140"/>
        <end position="153"/>
    </location>
</feature>
<accession>A0A212CEI3</accession>
<keyword evidence="3" id="KW-1185">Reference proteome</keyword>
<feature type="compositionally biased region" description="Basic and acidic residues" evidence="1">
    <location>
        <begin position="1"/>
        <end position="13"/>
    </location>
</feature>
<protein>
    <recommendedName>
        <fullName evidence="4">Alanine and arginine-rich domain-containing protein</fullName>
    </recommendedName>
</protein>
<evidence type="ECO:0008006" key="4">
    <source>
        <dbReference type="Google" id="ProtNLM"/>
    </source>
</evidence>
<dbReference type="Proteomes" id="UP000242450">
    <property type="component" value="Chromosome 21"/>
</dbReference>
<dbReference type="AlphaFoldDB" id="A0A212CEI3"/>
<sequence length="153" mass="17091">MGLEDSGRRREGTSRGPHSILHAAGLRSSALRPSRGFLEGGRGVDGPEEAQAAGPRLEELKRRLVRAFQRAVLRGSSRRLREEAAAREAQSRARVESALAGLRAELLEMRFQNRQLARTLLDLNMKMQQLKKEDEMETASELQSSEDNAQNLE</sequence>
<dbReference type="InterPro" id="IPR051771">
    <property type="entry name" value="FAM167_domain"/>
</dbReference>